<evidence type="ECO:0000256" key="1">
    <source>
        <dbReference type="ARBA" id="ARBA00009106"/>
    </source>
</evidence>
<organism evidence="4 5">
    <name type="scientific">Penicillium subrubescens</name>
    <dbReference type="NCBI Taxonomy" id="1316194"/>
    <lineage>
        <taxon>Eukaryota</taxon>
        <taxon>Fungi</taxon>
        <taxon>Dikarya</taxon>
        <taxon>Ascomycota</taxon>
        <taxon>Pezizomycotina</taxon>
        <taxon>Eurotiomycetes</taxon>
        <taxon>Eurotiomycetidae</taxon>
        <taxon>Eurotiales</taxon>
        <taxon>Aspergillaceae</taxon>
        <taxon>Penicillium</taxon>
    </lineage>
</organism>
<dbReference type="SUPFAM" id="SSF50969">
    <property type="entry name" value="YVTN repeat-like/Quinoprotein amine dehydrogenase"/>
    <property type="match status" value="1"/>
</dbReference>
<dbReference type="InterPro" id="IPR011044">
    <property type="entry name" value="Quino_amine_DH_bsu"/>
</dbReference>
<proteinExistence type="inferred from homology"/>
<evidence type="ECO:0000313" key="5">
    <source>
        <dbReference type="Proteomes" id="UP000186955"/>
    </source>
</evidence>
<dbReference type="GO" id="GO:1990811">
    <property type="term" value="C:MWP complex"/>
    <property type="evidence" value="ECO:0007669"/>
    <property type="project" value="TreeGrafter"/>
</dbReference>
<comment type="caution">
    <text evidence="4">The sequence shown here is derived from an EMBL/GenBank/DDBJ whole genome shotgun (WGS) entry which is preliminary data.</text>
</comment>
<dbReference type="InterPro" id="IPR052778">
    <property type="entry name" value="Centrosome-WD_assoc"/>
</dbReference>
<dbReference type="GO" id="GO:1990810">
    <property type="term" value="P:microtubule anchoring at mitotic spindle pole body"/>
    <property type="evidence" value="ECO:0007669"/>
    <property type="project" value="TreeGrafter"/>
</dbReference>
<dbReference type="GO" id="GO:0005840">
    <property type="term" value="C:ribosome"/>
    <property type="evidence" value="ECO:0007669"/>
    <property type="project" value="UniProtKB-KW"/>
</dbReference>
<dbReference type="Proteomes" id="UP000186955">
    <property type="component" value="Unassembled WGS sequence"/>
</dbReference>
<dbReference type="EMBL" id="MNBE01000683">
    <property type="protein sequence ID" value="OKO97768.1"/>
    <property type="molecule type" value="Genomic_DNA"/>
</dbReference>
<keyword evidence="2 4" id="KW-0689">Ribosomal protein</keyword>
<dbReference type="InterPro" id="IPR004977">
    <property type="entry name" value="Ribosomal_eS25"/>
</dbReference>
<dbReference type="Pfam" id="PF03297">
    <property type="entry name" value="Ribosomal_S25"/>
    <property type="match status" value="1"/>
</dbReference>
<accession>A0A1Q5TC08</accession>
<dbReference type="FunFam" id="3.30.63.20:FF:000001">
    <property type="entry name" value="40S ribosomal protein S25"/>
    <property type="match status" value="1"/>
</dbReference>
<dbReference type="STRING" id="1316194.A0A1Q5TC08"/>
<keyword evidence="3" id="KW-0687">Ribonucleoprotein</keyword>
<evidence type="ECO:0000313" key="4">
    <source>
        <dbReference type="EMBL" id="OKO97768.1"/>
    </source>
</evidence>
<keyword evidence="5" id="KW-1185">Reference proteome</keyword>
<dbReference type="Gene3D" id="2.130.10.10">
    <property type="entry name" value="YVTN repeat-like/Quinoprotein amine dehydrogenase"/>
    <property type="match status" value="1"/>
</dbReference>
<protein>
    <submittedName>
        <fullName evidence="4">40S ribosomal protein S25</fullName>
    </submittedName>
</protein>
<dbReference type="Gene3D" id="3.30.63.20">
    <property type="match status" value="1"/>
</dbReference>
<comment type="similarity">
    <text evidence="1">Belongs to the eukaryotic ribosomal protein eS25 family.</text>
</comment>
<evidence type="ECO:0000256" key="2">
    <source>
        <dbReference type="ARBA" id="ARBA00022980"/>
    </source>
</evidence>
<dbReference type="AlphaFoldDB" id="A0A1Q5TC08"/>
<reference evidence="4 5" key="1">
    <citation type="submission" date="2016-10" db="EMBL/GenBank/DDBJ databases">
        <title>Genome sequence of the ascomycete fungus Penicillium subrubescens.</title>
        <authorList>
            <person name="De Vries R.P."/>
            <person name="Peng M."/>
            <person name="Dilokpimol A."/>
            <person name="Hilden K."/>
            <person name="Makela M.R."/>
            <person name="Grigoriev I."/>
            <person name="Riley R."/>
            <person name="Granchi Z."/>
        </authorList>
    </citation>
    <scope>NUCLEOTIDE SEQUENCE [LARGE SCALE GENOMIC DNA]</scope>
    <source>
        <strain evidence="4 5">CBS 132785</strain>
    </source>
</reference>
<name>A0A1Q5TC08_9EURO</name>
<dbReference type="PANTHER" id="PTHR16220:SF0">
    <property type="entry name" value="WD REPEAT-CONTAINING PROTEIN WRAP73"/>
    <property type="match status" value="1"/>
</dbReference>
<gene>
    <name evidence="4" type="ORF">PENSUB_9694</name>
</gene>
<evidence type="ECO:0000256" key="3">
    <source>
        <dbReference type="ARBA" id="ARBA00023274"/>
    </source>
</evidence>
<dbReference type="GO" id="GO:1990904">
    <property type="term" value="C:ribonucleoprotein complex"/>
    <property type="evidence" value="ECO:0007669"/>
    <property type="project" value="UniProtKB-KW"/>
</dbReference>
<sequence length="522" mass="57176">MDASTGIGAALTLTLSDDGFCAAHVDGKDLVVYTNPASENKEAQIARIKESGVKYLKFCPIPASSRGPNENTQRRLLSANDSRITVWQLEPLQIFAEIENLEPGALSIDFGSDGNEILVFHAWNTKLTIHFLHTSRSSVIKTPKAAHPLGFGYRPHTRQFAILLKPDASDLLTIHAPQTYELVGRAVLPTIDAQGLKWSPDEKWIAVWDVASGGTKVLIFTADGQLFRTYTGPAVSDEAFDLGVKQIEWSPAAGPNGPSEVLAVGKVNADQIAPTIWRERFTSALGDGDYVETISSSASNMSPESSGPLRGVTMLTFSSDGNLLATVDSTRSNVVWIWALDGTPRLASALVHEQPVRQLTWHSSTPQLLINTITNTLPSIRWWSPNTHPVIARVPTQRSESGKYEVKWLAESEPDSAFWFASTEEYVAPSATGGKKQKKKWSKGKVKDKAQHAVVFEKTTLEKLNKDVQTYRLITVATLVDRLKINGSLARKALADLEEQGQIKKVVSHSKLNIYTRAVAAE</sequence>
<dbReference type="InterPro" id="IPR015943">
    <property type="entry name" value="WD40/YVTN_repeat-like_dom_sf"/>
</dbReference>
<dbReference type="PANTHER" id="PTHR16220">
    <property type="entry name" value="WD REPEAT PROTEIN 8-RELATED"/>
    <property type="match status" value="1"/>
</dbReference>
<dbReference type="GO" id="GO:0005815">
    <property type="term" value="C:microtubule organizing center"/>
    <property type="evidence" value="ECO:0007669"/>
    <property type="project" value="TreeGrafter"/>
</dbReference>